<comment type="caution">
    <text evidence="3">The sequence shown here is derived from an EMBL/GenBank/DDBJ whole genome shotgun (WGS) entry which is preliminary data.</text>
</comment>
<keyword evidence="2" id="KW-0472">Membrane</keyword>
<protein>
    <submittedName>
        <fullName evidence="3">Uncharacterized protein</fullName>
    </submittedName>
</protein>
<sequence>MESIESVICKLFSQEEHARLCSFTALFWFMKIFILVAVIASFRVADMMEDLTPPARRADHAEEHPEDPRPPRRNYPRRPRRIHYLIPEDQRQ</sequence>
<keyword evidence="2" id="KW-0812">Transmembrane</keyword>
<dbReference type="EMBL" id="PDUG01000006">
    <property type="protein sequence ID" value="PIC18076.1"/>
    <property type="molecule type" value="Genomic_DNA"/>
</dbReference>
<keyword evidence="4" id="KW-1185">Reference proteome</keyword>
<gene>
    <name evidence="3" type="primary">Cnig_chr_X.g24099</name>
    <name evidence="3" type="ORF">B9Z55_024099</name>
</gene>
<evidence type="ECO:0000313" key="4">
    <source>
        <dbReference type="Proteomes" id="UP000230233"/>
    </source>
</evidence>
<feature type="region of interest" description="Disordered" evidence="1">
    <location>
        <begin position="53"/>
        <end position="92"/>
    </location>
</feature>
<evidence type="ECO:0000256" key="1">
    <source>
        <dbReference type="SAM" id="MobiDB-lite"/>
    </source>
</evidence>
<dbReference type="OrthoDB" id="10312339at2759"/>
<evidence type="ECO:0000256" key="2">
    <source>
        <dbReference type="SAM" id="Phobius"/>
    </source>
</evidence>
<keyword evidence="2" id="KW-1133">Transmembrane helix</keyword>
<feature type="compositionally biased region" description="Basic and acidic residues" evidence="1">
    <location>
        <begin position="56"/>
        <end position="70"/>
    </location>
</feature>
<feature type="transmembrane region" description="Helical" evidence="2">
    <location>
        <begin position="20"/>
        <end position="42"/>
    </location>
</feature>
<evidence type="ECO:0000313" key="3">
    <source>
        <dbReference type="EMBL" id="PIC18076.1"/>
    </source>
</evidence>
<accession>A0A2G5STD2</accession>
<organism evidence="3 4">
    <name type="scientific">Caenorhabditis nigoni</name>
    <dbReference type="NCBI Taxonomy" id="1611254"/>
    <lineage>
        <taxon>Eukaryota</taxon>
        <taxon>Metazoa</taxon>
        <taxon>Ecdysozoa</taxon>
        <taxon>Nematoda</taxon>
        <taxon>Chromadorea</taxon>
        <taxon>Rhabditida</taxon>
        <taxon>Rhabditina</taxon>
        <taxon>Rhabditomorpha</taxon>
        <taxon>Rhabditoidea</taxon>
        <taxon>Rhabditidae</taxon>
        <taxon>Peloderinae</taxon>
        <taxon>Caenorhabditis</taxon>
    </lineage>
</organism>
<name>A0A2G5STD2_9PELO</name>
<dbReference type="Proteomes" id="UP000230233">
    <property type="component" value="Chromosome X"/>
</dbReference>
<reference evidence="4" key="1">
    <citation type="submission" date="2017-10" db="EMBL/GenBank/DDBJ databases">
        <title>Rapid genome shrinkage in a self-fertile nematode reveals novel sperm competition proteins.</title>
        <authorList>
            <person name="Yin D."/>
            <person name="Schwarz E.M."/>
            <person name="Thomas C.G."/>
            <person name="Felde R.L."/>
            <person name="Korf I.F."/>
            <person name="Cutter A.D."/>
            <person name="Schartner C.M."/>
            <person name="Ralston E.J."/>
            <person name="Meyer B.J."/>
            <person name="Haag E.S."/>
        </authorList>
    </citation>
    <scope>NUCLEOTIDE SEQUENCE [LARGE SCALE GENOMIC DNA]</scope>
    <source>
        <strain evidence="4">JU1422</strain>
    </source>
</reference>
<dbReference type="AlphaFoldDB" id="A0A2G5STD2"/>
<feature type="compositionally biased region" description="Basic residues" evidence="1">
    <location>
        <begin position="71"/>
        <end position="83"/>
    </location>
</feature>
<proteinExistence type="predicted"/>